<gene>
    <name evidence="2" type="ORF">RHO25_004998</name>
</gene>
<sequence length="79" mass="8693">MHVTVTTSFIGIRSNSASDVIIEPAQTCHATSRRLGLRKLPEPPSTAIKKGLFRTGKNETESRSDSIATTRPKQFPECH</sequence>
<dbReference type="EMBL" id="CP134186">
    <property type="protein sequence ID" value="WPB00379.1"/>
    <property type="molecule type" value="Genomic_DNA"/>
</dbReference>
<keyword evidence="3" id="KW-1185">Reference proteome</keyword>
<organism evidence="2 3">
    <name type="scientific">Cercospora beticola</name>
    <name type="common">Sugarbeet leaf spot fungus</name>
    <dbReference type="NCBI Taxonomy" id="122368"/>
    <lineage>
        <taxon>Eukaryota</taxon>
        <taxon>Fungi</taxon>
        <taxon>Dikarya</taxon>
        <taxon>Ascomycota</taxon>
        <taxon>Pezizomycotina</taxon>
        <taxon>Dothideomycetes</taxon>
        <taxon>Dothideomycetidae</taxon>
        <taxon>Mycosphaerellales</taxon>
        <taxon>Mycosphaerellaceae</taxon>
        <taxon>Cercospora</taxon>
    </lineage>
</organism>
<protein>
    <submittedName>
        <fullName evidence="2">Uncharacterized protein</fullName>
    </submittedName>
</protein>
<accession>A0ABZ0NLL6</accession>
<dbReference type="Proteomes" id="UP001302367">
    <property type="component" value="Chromosome 3"/>
</dbReference>
<proteinExistence type="predicted"/>
<dbReference type="GeneID" id="90644123"/>
<evidence type="ECO:0000256" key="1">
    <source>
        <dbReference type="SAM" id="MobiDB-lite"/>
    </source>
</evidence>
<feature type="region of interest" description="Disordered" evidence="1">
    <location>
        <begin position="38"/>
        <end position="79"/>
    </location>
</feature>
<reference evidence="2 3" key="1">
    <citation type="submission" date="2023-09" db="EMBL/GenBank/DDBJ databases">
        <title>Complete-Gapless Cercospora beticola genome.</title>
        <authorList>
            <person name="Wyatt N.A."/>
            <person name="Spanner R.E."/>
            <person name="Bolton M.D."/>
        </authorList>
    </citation>
    <scope>NUCLEOTIDE SEQUENCE [LARGE SCALE GENOMIC DNA]</scope>
    <source>
        <strain evidence="2">Cb09-40</strain>
    </source>
</reference>
<dbReference type="RefSeq" id="XP_065458686.1">
    <property type="nucleotide sequence ID" value="XM_065602614.1"/>
</dbReference>
<name>A0ABZ0NLL6_CERBT</name>
<evidence type="ECO:0000313" key="3">
    <source>
        <dbReference type="Proteomes" id="UP001302367"/>
    </source>
</evidence>
<evidence type="ECO:0000313" key="2">
    <source>
        <dbReference type="EMBL" id="WPB00379.1"/>
    </source>
</evidence>